<keyword evidence="3" id="KW-1185">Reference proteome</keyword>
<gene>
    <name evidence="2" type="ORF">J2R98_001305</name>
</gene>
<protein>
    <submittedName>
        <fullName evidence="2">Membrane protein YhdT</fullName>
    </submittedName>
</protein>
<keyword evidence="1" id="KW-0812">Transmembrane</keyword>
<feature type="transmembrane region" description="Helical" evidence="1">
    <location>
        <begin position="13"/>
        <end position="33"/>
    </location>
</feature>
<evidence type="ECO:0000313" key="3">
    <source>
        <dbReference type="Proteomes" id="UP001236723"/>
    </source>
</evidence>
<evidence type="ECO:0000313" key="2">
    <source>
        <dbReference type="EMBL" id="MDQ0351491.1"/>
    </source>
</evidence>
<name>A0ABU0DT83_9BACI</name>
<feature type="transmembrane region" description="Helical" evidence="1">
    <location>
        <begin position="40"/>
        <end position="58"/>
    </location>
</feature>
<keyword evidence="1" id="KW-1133">Transmembrane helix</keyword>
<feature type="transmembrane region" description="Helical" evidence="1">
    <location>
        <begin position="181"/>
        <end position="202"/>
    </location>
</feature>
<feature type="transmembrane region" description="Helical" evidence="1">
    <location>
        <begin position="214"/>
        <end position="234"/>
    </location>
</feature>
<accession>A0ABU0DT83</accession>
<feature type="transmembrane region" description="Helical" evidence="1">
    <location>
        <begin position="107"/>
        <end position="130"/>
    </location>
</feature>
<evidence type="ECO:0000256" key="1">
    <source>
        <dbReference type="SAM" id="Phobius"/>
    </source>
</evidence>
<sequence length="331" mass="38477">MIKHQQRELLAKLFMLTITLSGWAIIIGASTRIELTYDSLLLLILFILFLGVTEYYPFPVWKGFSTINFPIIFIVLLIYGLPLMLVVYSLIVMSVNILHKRPIRSVLFNPAQLIISLFSAHILVTTLYSIDQITFTSNILDGLIIYSTFLIVFYLINNLFVDIVLWLRPQPYTFYNWKQKLISELASGGFSFLYGIIFYILGNQNRGEVDLFSYFFFLFPLIAMSLIGSSFVRLNTEKNRLNKMFRLTRNLNTHMLKDRFGQSMTELNNFMNCDEVSLVIKEDENWTVAYPNNKLTLTTDIEDHLNELRSMTSYEQKPGEPNGLLSHIFFK</sequence>
<proteinExistence type="predicted"/>
<dbReference type="Proteomes" id="UP001236723">
    <property type="component" value="Unassembled WGS sequence"/>
</dbReference>
<organism evidence="2 3">
    <name type="scientific">Alkalibacillus filiformis</name>
    <dbReference type="NCBI Taxonomy" id="200990"/>
    <lineage>
        <taxon>Bacteria</taxon>
        <taxon>Bacillati</taxon>
        <taxon>Bacillota</taxon>
        <taxon>Bacilli</taxon>
        <taxon>Bacillales</taxon>
        <taxon>Bacillaceae</taxon>
        <taxon>Alkalibacillus</taxon>
    </lineage>
</organism>
<keyword evidence="1" id="KW-0472">Membrane</keyword>
<feature type="transmembrane region" description="Helical" evidence="1">
    <location>
        <begin position="142"/>
        <end position="160"/>
    </location>
</feature>
<comment type="caution">
    <text evidence="2">The sequence shown here is derived from an EMBL/GenBank/DDBJ whole genome shotgun (WGS) entry which is preliminary data.</text>
</comment>
<feature type="transmembrane region" description="Helical" evidence="1">
    <location>
        <begin position="70"/>
        <end position="95"/>
    </location>
</feature>
<dbReference type="EMBL" id="JAUSUP010000002">
    <property type="protein sequence ID" value="MDQ0351491.1"/>
    <property type="molecule type" value="Genomic_DNA"/>
</dbReference>
<reference evidence="2 3" key="1">
    <citation type="submission" date="2023-07" db="EMBL/GenBank/DDBJ databases">
        <title>Genomic Encyclopedia of Type Strains, Phase IV (KMG-IV): sequencing the most valuable type-strain genomes for metagenomic binning, comparative biology and taxonomic classification.</title>
        <authorList>
            <person name="Goeker M."/>
        </authorList>
    </citation>
    <scope>NUCLEOTIDE SEQUENCE [LARGE SCALE GENOMIC DNA]</scope>
    <source>
        <strain evidence="2 3">DSM 15448</strain>
    </source>
</reference>
<dbReference type="RefSeq" id="WP_307067264.1">
    <property type="nucleotide sequence ID" value="NZ_JAUSUP010000002.1"/>
</dbReference>